<proteinExistence type="predicted"/>
<dbReference type="Pfam" id="PF22564">
    <property type="entry name" value="HAAS"/>
    <property type="match status" value="1"/>
</dbReference>
<gene>
    <name evidence="2" type="ORF">GGQ92_003177</name>
</gene>
<sequence length="186" mass="21021">MNKENFLKSLNNSLQRLPSSEREDILQDFREHFDIGINEGKSEEEISKALGSPQQIAREMVVTYRLEQVEETTSTGNVLRAVWAVIGLGFFNLIIVLAPFLALAGFVFSGWLAGVSFVAAPILFLVNIIIYPEVFAFFELFFSLFLSGVGIFLIIGMYYATRWLMKGFVKYLNFNVKMVKGGMKHA</sequence>
<organism evidence="2 3">
    <name type="scientific">Gracilibacillus halotolerans</name>
    <dbReference type="NCBI Taxonomy" id="74386"/>
    <lineage>
        <taxon>Bacteria</taxon>
        <taxon>Bacillati</taxon>
        <taxon>Bacillota</taxon>
        <taxon>Bacilli</taxon>
        <taxon>Bacillales</taxon>
        <taxon>Bacillaceae</taxon>
        <taxon>Gracilibacillus</taxon>
    </lineage>
</organism>
<evidence type="ECO:0000313" key="3">
    <source>
        <dbReference type="Proteomes" id="UP000572212"/>
    </source>
</evidence>
<dbReference type="Proteomes" id="UP000572212">
    <property type="component" value="Unassembled WGS sequence"/>
</dbReference>
<feature type="transmembrane region" description="Helical" evidence="1">
    <location>
        <begin position="111"/>
        <end position="131"/>
    </location>
</feature>
<reference evidence="2 3" key="1">
    <citation type="submission" date="2020-08" db="EMBL/GenBank/DDBJ databases">
        <title>Genomic Encyclopedia of Type Strains, Phase IV (KMG-IV): sequencing the most valuable type-strain genomes for metagenomic binning, comparative biology and taxonomic classification.</title>
        <authorList>
            <person name="Goeker M."/>
        </authorList>
    </citation>
    <scope>NUCLEOTIDE SEQUENCE [LARGE SCALE GENOMIC DNA]</scope>
    <source>
        <strain evidence="2 3">DSM 11805</strain>
    </source>
</reference>
<protein>
    <submittedName>
        <fullName evidence="2">Putative membrane protein</fullName>
    </submittedName>
</protein>
<keyword evidence="1" id="KW-0812">Transmembrane</keyword>
<accession>A0A841RRT2</accession>
<feature type="transmembrane region" description="Helical" evidence="1">
    <location>
        <begin position="81"/>
        <end position="104"/>
    </location>
</feature>
<evidence type="ECO:0000313" key="2">
    <source>
        <dbReference type="EMBL" id="MBB6514353.1"/>
    </source>
</evidence>
<dbReference type="AlphaFoldDB" id="A0A841RRT2"/>
<name>A0A841RRT2_9BACI</name>
<evidence type="ECO:0000256" key="1">
    <source>
        <dbReference type="SAM" id="Phobius"/>
    </source>
</evidence>
<keyword evidence="3" id="KW-1185">Reference proteome</keyword>
<feature type="transmembrane region" description="Helical" evidence="1">
    <location>
        <begin position="137"/>
        <end position="160"/>
    </location>
</feature>
<comment type="caution">
    <text evidence="2">The sequence shown here is derived from an EMBL/GenBank/DDBJ whole genome shotgun (WGS) entry which is preliminary data.</text>
</comment>
<keyword evidence="1" id="KW-1133">Transmembrane helix</keyword>
<dbReference type="EMBL" id="JACHON010000033">
    <property type="protein sequence ID" value="MBB6514353.1"/>
    <property type="molecule type" value="Genomic_DNA"/>
</dbReference>
<keyword evidence="1" id="KW-0472">Membrane</keyword>
<dbReference type="RefSeq" id="WP_184251185.1">
    <property type="nucleotide sequence ID" value="NZ_BAAACU010000016.1"/>
</dbReference>